<evidence type="ECO:0000313" key="1">
    <source>
        <dbReference type="EMBL" id="CAF1138160.1"/>
    </source>
</evidence>
<dbReference type="Proteomes" id="UP000663879">
    <property type="component" value="Unassembled WGS sequence"/>
</dbReference>
<sequence length="155" mass="17502">EIAGNAKANPPIPRCRGRVRTRGLFNPVIIVKDHDHESNPELFDKYVCLNEGKRLARETSDKPRTIINKIQKSVSSDSAIELTRPNVMTQIINRARNAFIGCGNYTSRSEIDLPEELRKTIDSQELFVWDDSGPNDPNQIIIFSTGKNIDILNDL</sequence>
<feature type="non-terminal residue" evidence="1">
    <location>
        <position position="1"/>
    </location>
</feature>
<proteinExistence type="predicted"/>
<feature type="non-terminal residue" evidence="1">
    <location>
        <position position="155"/>
    </location>
</feature>
<comment type="caution">
    <text evidence="1">The sequence shown here is derived from an EMBL/GenBank/DDBJ whole genome shotgun (WGS) entry which is preliminary data.</text>
</comment>
<dbReference type="OrthoDB" id="93990at2759"/>
<organism evidence="1 2">
    <name type="scientific">Brachionus calyciflorus</name>
    <dbReference type="NCBI Taxonomy" id="104777"/>
    <lineage>
        <taxon>Eukaryota</taxon>
        <taxon>Metazoa</taxon>
        <taxon>Spiralia</taxon>
        <taxon>Gnathifera</taxon>
        <taxon>Rotifera</taxon>
        <taxon>Eurotatoria</taxon>
        <taxon>Monogononta</taxon>
        <taxon>Pseudotrocha</taxon>
        <taxon>Ploima</taxon>
        <taxon>Brachionidae</taxon>
        <taxon>Brachionus</taxon>
    </lineage>
</organism>
<name>A0A814RYJ1_9BILA</name>
<evidence type="ECO:0000313" key="2">
    <source>
        <dbReference type="Proteomes" id="UP000663879"/>
    </source>
</evidence>
<accession>A0A814RYJ1</accession>
<keyword evidence="2" id="KW-1185">Reference proteome</keyword>
<protein>
    <submittedName>
        <fullName evidence="1">Uncharacterized protein</fullName>
    </submittedName>
</protein>
<dbReference type="AlphaFoldDB" id="A0A814RYJ1"/>
<gene>
    <name evidence="1" type="ORF">OXX778_LOCUS22782</name>
</gene>
<reference evidence="1" key="1">
    <citation type="submission" date="2021-02" db="EMBL/GenBank/DDBJ databases">
        <authorList>
            <person name="Nowell W R."/>
        </authorList>
    </citation>
    <scope>NUCLEOTIDE SEQUENCE</scope>
    <source>
        <strain evidence="1">Ploen Becks lab</strain>
    </source>
</reference>
<dbReference type="EMBL" id="CAJNOC010010258">
    <property type="protein sequence ID" value="CAF1138160.1"/>
    <property type="molecule type" value="Genomic_DNA"/>
</dbReference>